<feature type="non-terminal residue" evidence="2">
    <location>
        <position position="1"/>
    </location>
</feature>
<protein>
    <submittedName>
        <fullName evidence="2">SPATA4 protein</fullName>
    </submittedName>
</protein>
<dbReference type="AlphaFoldDB" id="A0A812NPJ1"/>
<organism evidence="2 3">
    <name type="scientific">Symbiodinium pilosum</name>
    <name type="common">Dinoflagellate</name>
    <dbReference type="NCBI Taxonomy" id="2952"/>
    <lineage>
        <taxon>Eukaryota</taxon>
        <taxon>Sar</taxon>
        <taxon>Alveolata</taxon>
        <taxon>Dinophyceae</taxon>
        <taxon>Suessiales</taxon>
        <taxon>Symbiodiniaceae</taxon>
        <taxon>Symbiodinium</taxon>
    </lineage>
</organism>
<feature type="region of interest" description="Disordered" evidence="1">
    <location>
        <begin position="49"/>
        <end position="71"/>
    </location>
</feature>
<name>A0A812NPJ1_SYMPI</name>
<feature type="region of interest" description="Disordered" evidence="1">
    <location>
        <begin position="1"/>
        <end position="24"/>
    </location>
</feature>
<dbReference type="EMBL" id="CAJNIZ010011237">
    <property type="protein sequence ID" value="CAE7316919.1"/>
    <property type="molecule type" value="Genomic_DNA"/>
</dbReference>
<evidence type="ECO:0000313" key="2">
    <source>
        <dbReference type="EMBL" id="CAE7316919.1"/>
    </source>
</evidence>
<dbReference type="Proteomes" id="UP000649617">
    <property type="component" value="Unassembled WGS sequence"/>
</dbReference>
<reference evidence="2" key="1">
    <citation type="submission" date="2021-02" db="EMBL/GenBank/DDBJ databases">
        <authorList>
            <person name="Dougan E. K."/>
            <person name="Rhodes N."/>
            <person name="Thang M."/>
            <person name="Chan C."/>
        </authorList>
    </citation>
    <scope>NUCLEOTIDE SEQUENCE</scope>
</reference>
<comment type="caution">
    <text evidence="2">The sequence shown here is derived from an EMBL/GenBank/DDBJ whole genome shotgun (WGS) entry which is preliminary data.</text>
</comment>
<accession>A0A812NPJ1</accession>
<sequence>GHHAAYGRCRSPRERPGDEVSGSTKGCRGLFHGALPNACATAHRRAGISYPVGSGPSANRDGDEVSCRVLE</sequence>
<gene>
    <name evidence="2" type="primary">SPATA4</name>
    <name evidence="2" type="ORF">SPIL2461_LOCUS7287</name>
</gene>
<evidence type="ECO:0000256" key="1">
    <source>
        <dbReference type="SAM" id="MobiDB-lite"/>
    </source>
</evidence>
<keyword evidence="3" id="KW-1185">Reference proteome</keyword>
<feature type="non-terminal residue" evidence="2">
    <location>
        <position position="71"/>
    </location>
</feature>
<evidence type="ECO:0000313" key="3">
    <source>
        <dbReference type="Proteomes" id="UP000649617"/>
    </source>
</evidence>
<feature type="compositionally biased region" description="Basic and acidic residues" evidence="1">
    <location>
        <begin position="60"/>
        <end position="71"/>
    </location>
</feature>
<proteinExistence type="predicted"/>